<evidence type="ECO:0000256" key="6">
    <source>
        <dbReference type="ARBA" id="ARBA00023235"/>
    </source>
</evidence>
<feature type="domain" description="UvrD-like helicase C-terminal" evidence="13">
    <location>
        <begin position="291"/>
        <end position="542"/>
    </location>
</feature>
<dbReference type="Gene3D" id="3.40.50.300">
    <property type="entry name" value="P-loop containing nucleotide triphosphate hydrolases"/>
    <property type="match status" value="3"/>
</dbReference>
<dbReference type="GO" id="GO:0005524">
    <property type="term" value="F:ATP binding"/>
    <property type="evidence" value="ECO:0007669"/>
    <property type="project" value="UniProtKB-UniRule"/>
</dbReference>
<dbReference type="GO" id="GO:0003677">
    <property type="term" value="F:DNA binding"/>
    <property type="evidence" value="ECO:0007669"/>
    <property type="project" value="InterPro"/>
</dbReference>
<dbReference type="InterPro" id="IPR027417">
    <property type="entry name" value="P-loop_NTPase"/>
</dbReference>
<dbReference type="EC" id="5.6.2.4" evidence="8"/>
<evidence type="ECO:0000259" key="13">
    <source>
        <dbReference type="PROSITE" id="PS51217"/>
    </source>
</evidence>
<dbReference type="PROSITE" id="PS51198">
    <property type="entry name" value="UVRD_HELICASE_ATP_BIND"/>
    <property type="match status" value="1"/>
</dbReference>
<dbReference type="GO" id="GO:0043138">
    <property type="term" value="F:3'-5' DNA helicase activity"/>
    <property type="evidence" value="ECO:0007669"/>
    <property type="project" value="UniProtKB-EC"/>
</dbReference>
<evidence type="ECO:0000256" key="3">
    <source>
        <dbReference type="ARBA" id="ARBA00022801"/>
    </source>
</evidence>
<dbReference type="Proteomes" id="UP000198122">
    <property type="component" value="Unassembled WGS sequence"/>
</dbReference>
<dbReference type="InterPro" id="IPR044876">
    <property type="entry name" value="HRDC_dom_sf"/>
</dbReference>
<feature type="binding site" evidence="10">
    <location>
        <begin position="30"/>
        <end position="37"/>
    </location>
    <ligand>
        <name>ATP</name>
        <dbReference type="ChEBI" id="CHEBI:30616"/>
    </ligand>
</feature>
<dbReference type="AlphaFoldDB" id="A0A212T840"/>
<dbReference type="GO" id="GO:0033202">
    <property type="term" value="C:DNA helicase complex"/>
    <property type="evidence" value="ECO:0007669"/>
    <property type="project" value="TreeGrafter"/>
</dbReference>
<feature type="domain" description="UvrD-like helicase ATP-binding" evidence="12">
    <location>
        <begin position="9"/>
        <end position="290"/>
    </location>
</feature>
<dbReference type="InterPro" id="IPR014017">
    <property type="entry name" value="DNA_helicase_UvrD-like_C"/>
</dbReference>
<dbReference type="InterPro" id="IPR010997">
    <property type="entry name" value="HRDC-like_sf"/>
</dbReference>
<dbReference type="Pfam" id="PF00570">
    <property type="entry name" value="HRDC"/>
    <property type="match status" value="1"/>
</dbReference>
<sequence length="707" mass="76591">MADAERLLEGLDPEQRQVAAHPVGAMRVLAGAGTGKTRAITHRIAYGVHSGAFPPQQLLAVTFTARAAGEMRTRLRQLGVPGVQARTFHSAALRQLQFFHPQVVGGAPPQIIASKAPLVAEAASRLRLQVDRTTIRDLAAEVEWAKVSLLTPTTYAAEARRQQREVGGLDASAMARVLEVYGEVASDRGVMDFEDVLLSMLGILRERPDVARTVRGQYRHFVVDEYQDVNAVQQALLDAWVGERHDVCVVGDAAQTIYSFTGASARHLLDFPSHHPGADSVELHRNYRSTPQILHVANRLLAADPRAAQGQVELHAQRPPGPAPRMTVHDDEEAEARWVADRIREMGEDPEHPVAPGDVAVLFRTNGQSEALETALARAGVPYLVRGGERFFSRQEVRSAIVLLRGAVRADDGSTPLVRQTADVLSGAGWSPEPPSSTGAQRERWESLQALLSVAEDLAAVDPDARMADLVAELDRRAAEQHAPAVDGVTLASLHSAKGLEWPVVFMVGCSEGLLPISMARTPEALAEERRLAYVGVTRARDQLHLSRARGRVGGRGQREPSRFFAGASDLLGEAARSERAAVREERSARRKPRRPAVCAQCNRPLDTAAEAKVRRCADCPPQYDEATFEALREWRKAVAAGLGKPAFVVFTDATLEAVATADPDELEDLAGIPGIGKAKLERYGAALLRVMAGEDPQVVAEETPAV</sequence>
<evidence type="ECO:0000313" key="14">
    <source>
        <dbReference type="EMBL" id="SNC61954.1"/>
    </source>
</evidence>
<keyword evidence="3 10" id="KW-0378">Hydrolase</keyword>
<dbReference type="Gene3D" id="1.10.150.80">
    <property type="entry name" value="HRDC domain"/>
    <property type="match status" value="1"/>
</dbReference>
<dbReference type="PANTHER" id="PTHR11070:SF69">
    <property type="entry name" value="ATP-DEPENDENT DNA HELICASE UVRD2"/>
    <property type="match status" value="1"/>
</dbReference>
<evidence type="ECO:0000259" key="12">
    <source>
        <dbReference type="PROSITE" id="PS51198"/>
    </source>
</evidence>
<dbReference type="SUPFAM" id="SSF52540">
    <property type="entry name" value="P-loop containing nucleoside triphosphate hydrolases"/>
    <property type="match status" value="1"/>
</dbReference>
<keyword evidence="5 10" id="KW-0067">ATP-binding</keyword>
<dbReference type="Pfam" id="PF00580">
    <property type="entry name" value="UvrD-helicase"/>
    <property type="match status" value="1"/>
</dbReference>
<dbReference type="RefSeq" id="WP_088817571.1">
    <property type="nucleotide sequence ID" value="NZ_FYEZ01000001.1"/>
</dbReference>
<keyword evidence="15" id="KW-1185">Reference proteome</keyword>
<dbReference type="PANTHER" id="PTHR11070">
    <property type="entry name" value="UVRD / RECB / PCRA DNA HELICASE FAMILY MEMBER"/>
    <property type="match status" value="1"/>
</dbReference>
<dbReference type="SUPFAM" id="SSF47819">
    <property type="entry name" value="HRDC-like"/>
    <property type="match status" value="1"/>
</dbReference>
<evidence type="ECO:0000256" key="2">
    <source>
        <dbReference type="ARBA" id="ARBA00022741"/>
    </source>
</evidence>
<dbReference type="PROSITE" id="PS51217">
    <property type="entry name" value="UVRD_HELICASE_CTER"/>
    <property type="match status" value="1"/>
</dbReference>
<proteinExistence type="inferred from homology"/>
<dbReference type="Pfam" id="PF13361">
    <property type="entry name" value="UvrD_C"/>
    <property type="match status" value="2"/>
</dbReference>
<dbReference type="InterPro" id="IPR013986">
    <property type="entry name" value="DExx_box_DNA_helicase_dom_sf"/>
</dbReference>
<keyword evidence="2 10" id="KW-0547">Nucleotide-binding</keyword>
<comment type="catalytic activity">
    <reaction evidence="9">
        <text>ATP + H2O = ADP + phosphate + H(+)</text>
        <dbReference type="Rhea" id="RHEA:13065"/>
        <dbReference type="ChEBI" id="CHEBI:15377"/>
        <dbReference type="ChEBI" id="CHEBI:15378"/>
        <dbReference type="ChEBI" id="CHEBI:30616"/>
        <dbReference type="ChEBI" id="CHEBI:43474"/>
        <dbReference type="ChEBI" id="CHEBI:456216"/>
        <dbReference type="EC" id="5.6.2.4"/>
    </reaction>
</comment>
<dbReference type="InterPro" id="IPR000212">
    <property type="entry name" value="DNA_helicase_UvrD/REP"/>
</dbReference>
<dbReference type="InterPro" id="IPR002121">
    <property type="entry name" value="HRDC_dom"/>
</dbReference>
<dbReference type="PROSITE" id="PS50967">
    <property type="entry name" value="HRDC"/>
    <property type="match status" value="1"/>
</dbReference>
<protein>
    <recommendedName>
        <fullName evidence="8">DNA 3'-5' helicase</fullName>
        <ecNumber evidence="8">5.6.2.4</ecNumber>
    </recommendedName>
</protein>
<dbReference type="CDD" id="cd17932">
    <property type="entry name" value="DEXQc_UvrD"/>
    <property type="match status" value="1"/>
</dbReference>
<dbReference type="InterPro" id="IPR014016">
    <property type="entry name" value="UvrD-like_ATP-bd"/>
</dbReference>
<dbReference type="GO" id="GO:0005829">
    <property type="term" value="C:cytosol"/>
    <property type="evidence" value="ECO:0007669"/>
    <property type="project" value="TreeGrafter"/>
</dbReference>
<accession>A0A212T840</accession>
<gene>
    <name evidence="14" type="ORF">SAMN05445756_0590</name>
</gene>
<dbReference type="CDD" id="cd18807">
    <property type="entry name" value="SF1_C_UvrD"/>
    <property type="match status" value="1"/>
</dbReference>
<name>A0A212T840_9MICO</name>
<dbReference type="Gene3D" id="1.10.10.160">
    <property type="match status" value="1"/>
</dbReference>
<comment type="catalytic activity">
    <reaction evidence="7">
        <text>Couples ATP hydrolysis with the unwinding of duplex DNA by translocating in the 3'-5' direction.</text>
        <dbReference type="EC" id="5.6.2.4"/>
    </reaction>
</comment>
<dbReference type="GO" id="GO:0000725">
    <property type="term" value="P:recombinational repair"/>
    <property type="evidence" value="ECO:0007669"/>
    <property type="project" value="TreeGrafter"/>
</dbReference>
<dbReference type="GO" id="GO:0016887">
    <property type="term" value="F:ATP hydrolysis activity"/>
    <property type="evidence" value="ECO:0007669"/>
    <property type="project" value="RHEA"/>
</dbReference>
<evidence type="ECO:0000256" key="10">
    <source>
        <dbReference type="PROSITE-ProRule" id="PRU00560"/>
    </source>
</evidence>
<organism evidence="14 15">
    <name type="scientific">Kytococcus aerolatus</name>
    <dbReference type="NCBI Taxonomy" id="592308"/>
    <lineage>
        <taxon>Bacteria</taxon>
        <taxon>Bacillati</taxon>
        <taxon>Actinomycetota</taxon>
        <taxon>Actinomycetes</taxon>
        <taxon>Micrococcales</taxon>
        <taxon>Kytococcaceae</taxon>
        <taxon>Kytococcus</taxon>
    </lineage>
</organism>
<evidence type="ECO:0000259" key="11">
    <source>
        <dbReference type="PROSITE" id="PS50967"/>
    </source>
</evidence>
<evidence type="ECO:0000256" key="8">
    <source>
        <dbReference type="ARBA" id="ARBA00034808"/>
    </source>
</evidence>
<evidence type="ECO:0000256" key="4">
    <source>
        <dbReference type="ARBA" id="ARBA00022806"/>
    </source>
</evidence>
<comment type="similarity">
    <text evidence="1">Belongs to the helicase family. UvrD subfamily.</text>
</comment>
<evidence type="ECO:0000256" key="9">
    <source>
        <dbReference type="ARBA" id="ARBA00048988"/>
    </source>
</evidence>
<evidence type="ECO:0000256" key="1">
    <source>
        <dbReference type="ARBA" id="ARBA00009922"/>
    </source>
</evidence>
<reference evidence="14 15" key="1">
    <citation type="submission" date="2017-06" db="EMBL/GenBank/DDBJ databases">
        <authorList>
            <person name="Kim H.J."/>
            <person name="Triplett B.A."/>
        </authorList>
    </citation>
    <scope>NUCLEOTIDE SEQUENCE [LARGE SCALE GENOMIC DNA]</scope>
    <source>
        <strain evidence="14 15">DSM 22179</strain>
    </source>
</reference>
<keyword evidence="6" id="KW-0413">Isomerase</keyword>
<feature type="domain" description="HRDC" evidence="11">
    <location>
        <begin position="622"/>
        <end position="702"/>
    </location>
</feature>
<dbReference type="SMART" id="SM00341">
    <property type="entry name" value="HRDC"/>
    <property type="match status" value="1"/>
</dbReference>
<dbReference type="EMBL" id="FYEZ01000001">
    <property type="protein sequence ID" value="SNC61954.1"/>
    <property type="molecule type" value="Genomic_DNA"/>
</dbReference>
<evidence type="ECO:0000313" key="15">
    <source>
        <dbReference type="Proteomes" id="UP000198122"/>
    </source>
</evidence>
<evidence type="ECO:0000256" key="7">
    <source>
        <dbReference type="ARBA" id="ARBA00034617"/>
    </source>
</evidence>
<evidence type="ECO:0000256" key="5">
    <source>
        <dbReference type="ARBA" id="ARBA00022840"/>
    </source>
</evidence>
<dbReference type="OrthoDB" id="4812256at2"/>
<keyword evidence="4 10" id="KW-0347">Helicase</keyword>